<keyword evidence="6" id="KW-0547">Nucleotide-binding</keyword>
<evidence type="ECO:0000256" key="6">
    <source>
        <dbReference type="ARBA" id="ARBA00022741"/>
    </source>
</evidence>
<comment type="cofactor">
    <cofactor evidence="1">
        <name>Mg(2+)</name>
        <dbReference type="ChEBI" id="CHEBI:18420"/>
    </cofactor>
</comment>
<dbReference type="InterPro" id="IPR005218">
    <property type="entry name" value="Diacylglycerol/lipid_kinase"/>
</dbReference>
<keyword evidence="9" id="KW-0460">Magnesium</keyword>
<dbReference type="GO" id="GO:0005886">
    <property type="term" value="C:plasma membrane"/>
    <property type="evidence" value="ECO:0007669"/>
    <property type="project" value="TreeGrafter"/>
</dbReference>
<keyword evidence="12" id="KW-1208">Phospholipid metabolism</keyword>
<keyword evidence="11" id="KW-0594">Phospholipid biosynthesis</keyword>
<dbReference type="InterPro" id="IPR016064">
    <property type="entry name" value="NAD/diacylglycerol_kinase_sf"/>
</dbReference>
<dbReference type="Proteomes" id="UP000186385">
    <property type="component" value="Unassembled WGS sequence"/>
</dbReference>
<keyword evidence="4" id="KW-0808">Transferase</keyword>
<evidence type="ECO:0000256" key="12">
    <source>
        <dbReference type="ARBA" id="ARBA00023264"/>
    </source>
</evidence>
<evidence type="ECO:0000256" key="9">
    <source>
        <dbReference type="ARBA" id="ARBA00022842"/>
    </source>
</evidence>
<dbReference type="Gene3D" id="2.60.200.40">
    <property type="match status" value="1"/>
</dbReference>
<evidence type="ECO:0000256" key="8">
    <source>
        <dbReference type="ARBA" id="ARBA00022840"/>
    </source>
</evidence>
<evidence type="ECO:0000256" key="4">
    <source>
        <dbReference type="ARBA" id="ARBA00022679"/>
    </source>
</evidence>
<accession>A0A1N7BU12</accession>
<comment type="similarity">
    <text evidence="2">Belongs to the diacylglycerol/lipid kinase family.</text>
</comment>
<dbReference type="EMBL" id="FTLX01000010">
    <property type="protein sequence ID" value="SIR54857.1"/>
    <property type="molecule type" value="Genomic_DNA"/>
</dbReference>
<evidence type="ECO:0000313" key="14">
    <source>
        <dbReference type="EMBL" id="SIR54857.1"/>
    </source>
</evidence>
<sequence>MNLVSWTYTKRYNIKAVFDRFPNSNVIFRFIHTYYFIYIVNWSDRDPPVEKVDLEQMELLLNDELGTGRFYRNRRSRSQGGTKRMKQAMIIANPSSGKEEAETHIDQIKEQLQQKGFKVETRLTEGPGDATRFAKEACDQKLDAVIAMGGDGTMNETVNGLAEQPHRPAMGVVPLGTVNDFARALNIPLEPEEAITVLGGSTKPADVAKINDHYFLNILAIGGIAEATGEVTSAQKTTLGPLAYLVEGLKTLKEKTPFPITIEADDQVYEEEALIFLAALTNSVGGFEKLAPDAEAADGFFHCFIVKDVALPKLLRIGTNLLKGDFQEDPDVLYFRTKKAKVRSSIELTANVDGDLDDPVPFDLEVLKAHIQVFA</sequence>
<dbReference type="RefSeq" id="WP_231581517.1">
    <property type="nucleotide sequence ID" value="NZ_FTLX01000010.1"/>
</dbReference>
<dbReference type="NCBIfam" id="TIGR00147">
    <property type="entry name" value="YegS/Rv2252/BmrU family lipid kinase"/>
    <property type="match status" value="1"/>
</dbReference>
<dbReference type="Gene3D" id="3.40.50.10330">
    <property type="entry name" value="Probable inorganic polyphosphate/atp-NAD kinase, domain 1"/>
    <property type="match status" value="1"/>
</dbReference>
<dbReference type="GO" id="GO:0004143">
    <property type="term" value="F:ATP-dependent diacylglycerol kinase activity"/>
    <property type="evidence" value="ECO:0007669"/>
    <property type="project" value="TreeGrafter"/>
</dbReference>
<evidence type="ECO:0000256" key="11">
    <source>
        <dbReference type="ARBA" id="ARBA00023209"/>
    </source>
</evidence>
<dbReference type="Pfam" id="PF00781">
    <property type="entry name" value="DAGK_cat"/>
    <property type="match status" value="1"/>
</dbReference>
<proteinExistence type="inferred from homology"/>
<organism evidence="14 15">
    <name type="scientific">Domibacillus enclensis</name>
    <dbReference type="NCBI Taxonomy" id="1017273"/>
    <lineage>
        <taxon>Bacteria</taxon>
        <taxon>Bacillati</taxon>
        <taxon>Bacillota</taxon>
        <taxon>Bacilli</taxon>
        <taxon>Bacillales</taxon>
        <taxon>Bacillaceae</taxon>
        <taxon>Domibacillus</taxon>
    </lineage>
</organism>
<evidence type="ECO:0000259" key="13">
    <source>
        <dbReference type="PROSITE" id="PS50146"/>
    </source>
</evidence>
<dbReference type="STRING" id="1017273.SAMN05443094_11073"/>
<evidence type="ECO:0000256" key="5">
    <source>
        <dbReference type="ARBA" id="ARBA00022723"/>
    </source>
</evidence>
<name>A0A1N7BU12_9BACI</name>
<dbReference type="PANTHER" id="PTHR12358">
    <property type="entry name" value="SPHINGOSINE KINASE"/>
    <property type="match status" value="1"/>
</dbReference>
<evidence type="ECO:0000256" key="3">
    <source>
        <dbReference type="ARBA" id="ARBA00022516"/>
    </source>
</evidence>
<dbReference type="InterPro" id="IPR001206">
    <property type="entry name" value="Diacylglycerol_kinase_cat_dom"/>
</dbReference>
<reference evidence="14 15" key="1">
    <citation type="submission" date="2017-01" db="EMBL/GenBank/DDBJ databases">
        <authorList>
            <person name="Mah S.A."/>
            <person name="Swanson W.J."/>
            <person name="Moy G.W."/>
            <person name="Vacquier V.D."/>
        </authorList>
    </citation>
    <scope>NUCLEOTIDE SEQUENCE [LARGE SCALE GENOMIC DNA]</scope>
    <source>
        <strain evidence="14 15">NIO-1016</strain>
    </source>
</reference>
<gene>
    <name evidence="14" type="ORF">SAMN05443094_11073</name>
</gene>
<evidence type="ECO:0000256" key="2">
    <source>
        <dbReference type="ARBA" id="ARBA00005983"/>
    </source>
</evidence>
<protein>
    <submittedName>
        <fullName evidence="14">Lipid kinase, YegS/Rv2252/BmrU family</fullName>
    </submittedName>
</protein>
<keyword evidence="3" id="KW-0444">Lipid biosynthesis</keyword>
<dbReference type="Pfam" id="PF19279">
    <property type="entry name" value="YegS_C"/>
    <property type="match status" value="1"/>
</dbReference>
<evidence type="ECO:0000313" key="15">
    <source>
        <dbReference type="Proteomes" id="UP000186385"/>
    </source>
</evidence>
<dbReference type="AlphaFoldDB" id="A0A1N7BU12"/>
<evidence type="ECO:0000256" key="7">
    <source>
        <dbReference type="ARBA" id="ARBA00022777"/>
    </source>
</evidence>
<keyword evidence="7 14" id="KW-0418">Kinase</keyword>
<keyword evidence="10" id="KW-0443">Lipid metabolism</keyword>
<dbReference type="GO" id="GO:0008654">
    <property type="term" value="P:phospholipid biosynthetic process"/>
    <property type="evidence" value="ECO:0007669"/>
    <property type="project" value="UniProtKB-KW"/>
</dbReference>
<dbReference type="SUPFAM" id="SSF111331">
    <property type="entry name" value="NAD kinase/diacylglycerol kinase-like"/>
    <property type="match status" value="1"/>
</dbReference>
<evidence type="ECO:0000256" key="1">
    <source>
        <dbReference type="ARBA" id="ARBA00001946"/>
    </source>
</evidence>
<keyword evidence="5" id="KW-0479">Metal-binding</keyword>
<dbReference type="GO" id="GO:0005524">
    <property type="term" value="F:ATP binding"/>
    <property type="evidence" value="ECO:0007669"/>
    <property type="project" value="UniProtKB-KW"/>
</dbReference>
<feature type="domain" description="DAGKc" evidence="13">
    <location>
        <begin position="83"/>
        <end position="214"/>
    </location>
</feature>
<dbReference type="GO" id="GO:0046872">
    <property type="term" value="F:metal ion binding"/>
    <property type="evidence" value="ECO:0007669"/>
    <property type="project" value="UniProtKB-KW"/>
</dbReference>
<dbReference type="InterPro" id="IPR045540">
    <property type="entry name" value="YegS/DAGK_C"/>
</dbReference>
<dbReference type="SMART" id="SM00046">
    <property type="entry name" value="DAGKc"/>
    <property type="match status" value="1"/>
</dbReference>
<dbReference type="PANTHER" id="PTHR12358:SF106">
    <property type="entry name" value="LIPID KINASE YEGS"/>
    <property type="match status" value="1"/>
</dbReference>
<keyword evidence="8" id="KW-0067">ATP-binding</keyword>
<dbReference type="InterPro" id="IPR050187">
    <property type="entry name" value="Lipid_Phosphate_FormReg"/>
</dbReference>
<evidence type="ECO:0000256" key="10">
    <source>
        <dbReference type="ARBA" id="ARBA00023098"/>
    </source>
</evidence>
<dbReference type="InterPro" id="IPR017438">
    <property type="entry name" value="ATP-NAD_kinase_N"/>
</dbReference>
<dbReference type="PROSITE" id="PS50146">
    <property type="entry name" value="DAGK"/>
    <property type="match status" value="1"/>
</dbReference>